<evidence type="ECO:0000256" key="1">
    <source>
        <dbReference type="SAM" id="Coils"/>
    </source>
</evidence>
<evidence type="ECO:0000256" key="2">
    <source>
        <dbReference type="SAM" id="MobiDB-lite"/>
    </source>
</evidence>
<accession>A0A1Y1V8N3</accession>
<feature type="compositionally biased region" description="Basic residues" evidence="2">
    <location>
        <begin position="1"/>
        <end position="14"/>
    </location>
</feature>
<reference evidence="3 4" key="2">
    <citation type="submission" date="2016-08" db="EMBL/GenBank/DDBJ databases">
        <title>Pervasive Adenine N6-methylation of Active Genes in Fungi.</title>
        <authorList>
            <consortium name="DOE Joint Genome Institute"/>
            <person name="Mondo S.J."/>
            <person name="Dannebaum R.O."/>
            <person name="Kuo R.C."/>
            <person name="Labutti K."/>
            <person name="Haridas S."/>
            <person name="Kuo A."/>
            <person name="Salamov A."/>
            <person name="Ahrendt S.R."/>
            <person name="Lipzen A."/>
            <person name="Sullivan W."/>
            <person name="Andreopoulos W.B."/>
            <person name="Clum A."/>
            <person name="Lindquist E."/>
            <person name="Daum C."/>
            <person name="Ramamoorthy G.K."/>
            <person name="Gryganskyi A."/>
            <person name="Culley D."/>
            <person name="Magnuson J.K."/>
            <person name="James T.Y."/>
            <person name="O'Malley M.A."/>
            <person name="Stajich J.E."/>
            <person name="Spatafora J.W."/>
            <person name="Visel A."/>
            <person name="Grigoriev I.V."/>
        </authorList>
    </citation>
    <scope>NUCLEOTIDE SEQUENCE [LARGE SCALE GENOMIC DNA]</scope>
    <source>
        <strain evidence="4">finn</strain>
    </source>
</reference>
<evidence type="ECO:0000313" key="3">
    <source>
        <dbReference type="EMBL" id="ORX49371.1"/>
    </source>
</evidence>
<feature type="non-terminal residue" evidence="3">
    <location>
        <position position="145"/>
    </location>
</feature>
<dbReference type="EMBL" id="MCFH01000024">
    <property type="protein sequence ID" value="ORX49371.1"/>
    <property type="molecule type" value="Genomic_DNA"/>
</dbReference>
<feature type="coiled-coil region" evidence="1">
    <location>
        <begin position="112"/>
        <end position="139"/>
    </location>
</feature>
<proteinExistence type="predicted"/>
<organism evidence="3 4">
    <name type="scientific">Piromyces finnis</name>
    <dbReference type="NCBI Taxonomy" id="1754191"/>
    <lineage>
        <taxon>Eukaryota</taxon>
        <taxon>Fungi</taxon>
        <taxon>Fungi incertae sedis</taxon>
        <taxon>Chytridiomycota</taxon>
        <taxon>Chytridiomycota incertae sedis</taxon>
        <taxon>Neocallimastigomycetes</taxon>
        <taxon>Neocallimastigales</taxon>
        <taxon>Neocallimastigaceae</taxon>
        <taxon>Piromyces</taxon>
    </lineage>
</organism>
<dbReference type="AlphaFoldDB" id="A0A1Y1V8N3"/>
<protein>
    <submittedName>
        <fullName evidence="3">Uncharacterized protein</fullName>
    </submittedName>
</protein>
<evidence type="ECO:0000313" key="4">
    <source>
        <dbReference type="Proteomes" id="UP000193719"/>
    </source>
</evidence>
<feature type="region of interest" description="Disordered" evidence="2">
    <location>
        <begin position="1"/>
        <end position="21"/>
    </location>
</feature>
<keyword evidence="1" id="KW-0175">Coiled coil</keyword>
<keyword evidence="4" id="KW-1185">Reference proteome</keyword>
<name>A0A1Y1V8N3_9FUNG</name>
<comment type="caution">
    <text evidence="3">The sequence shown here is derived from an EMBL/GenBank/DDBJ whole genome shotgun (WGS) entry which is preliminary data.</text>
</comment>
<dbReference type="OrthoDB" id="2146061at2759"/>
<gene>
    <name evidence="3" type="ORF">BCR36DRAFT_328541</name>
</gene>
<sequence length="145" mass="17311">MGRTRKNTKNNLKKKQSEEKEKEAIFDSKLLTKKEKKWLKNDNTTLKCKLIRQYITEENILKWKPIPKASKKTLKKLISKTLIDSMPDDNEILKKFLVLENSIYEEIDNLYVPKEEILLEHLKESNDNLEKQIKQNLIEIQKLEE</sequence>
<dbReference type="Proteomes" id="UP000193719">
    <property type="component" value="Unassembled WGS sequence"/>
</dbReference>
<reference evidence="3 4" key="1">
    <citation type="submission" date="2016-08" db="EMBL/GenBank/DDBJ databases">
        <title>Genomes of anaerobic fungi encode conserved fungal cellulosomes for biomass hydrolysis.</title>
        <authorList>
            <consortium name="DOE Joint Genome Institute"/>
            <person name="Haitjema C.H."/>
            <person name="Gilmore S.P."/>
            <person name="Henske J.K."/>
            <person name="Solomon K.V."/>
            <person name="De Groot R."/>
            <person name="Kuo A."/>
            <person name="Mondo S.J."/>
            <person name="Salamov A.A."/>
            <person name="Labutti K."/>
            <person name="Zhao Z."/>
            <person name="Chiniquy J."/>
            <person name="Barry K."/>
            <person name="Brewer H.M."/>
            <person name="Purvine S.O."/>
            <person name="Wright A.T."/>
            <person name="Boxma B."/>
            <person name="Van Alen T."/>
            <person name="Hackstein J.H."/>
            <person name="Baker S.E."/>
            <person name="Grigoriev I.V."/>
            <person name="O'Malley M.A."/>
        </authorList>
    </citation>
    <scope>NUCLEOTIDE SEQUENCE [LARGE SCALE GENOMIC DNA]</scope>
    <source>
        <strain evidence="4">finn</strain>
    </source>
</reference>